<evidence type="ECO:0000313" key="1">
    <source>
        <dbReference type="EMBL" id="PSS36834.1"/>
    </source>
</evidence>
<evidence type="ECO:0000313" key="2">
    <source>
        <dbReference type="Proteomes" id="UP000186601"/>
    </source>
</evidence>
<proteinExistence type="predicted"/>
<reference evidence="1 2" key="1">
    <citation type="submission" date="2018-02" db="EMBL/GenBank/DDBJ databases">
        <title>Genome sequence of the basidiomycete white-rot fungus Phlebia centrifuga.</title>
        <authorList>
            <person name="Granchi Z."/>
            <person name="Peng M."/>
            <person name="de Vries R.P."/>
            <person name="Hilden K."/>
            <person name="Makela M.R."/>
            <person name="Grigoriev I."/>
            <person name="Riley R."/>
        </authorList>
    </citation>
    <scope>NUCLEOTIDE SEQUENCE [LARGE SCALE GENOMIC DNA]</scope>
    <source>
        <strain evidence="1 2">FBCC195</strain>
    </source>
</reference>
<dbReference type="STRING" id="98765.A0A2R6S3H3"/>
<comment type="caution">
    <text evidence="1">The sequence shown here is derived from an EMBL/GenBank/DDBJ whole genome shotgun (WGS) entry which is preliminary data.</text>
</comment>
<organism evidence="1 2">
    <name type="scientific">Hermanssonia centrifuga</name>
    <dbReference type="NCBI Taxonomy" id="98765"/>
    <lineage>
        <taxon>Eukaryota</taxon>
        <taxon>Fungi</taxon>
        <taxon>Dikarya</taxon>
        <taxon>Basidiomycota</taxon>
        <taxon>Agaricomycotina</taxon>
        <taxon>Agaricomycetes</taxon>
        <taxon>Polyporales</taxon>
        <taxon>Meruliaceae</taxon>
        <taxon>Hermanssonia</taxon>
    </lineage>
</organism>
<protein>
    <submittedName>
        <fullName evidence="1">Uncharacterized protein</fullName>
    </submittedName>
</protein>
<dbReference type="OrthoDB" id="3050185at2759"/>
<sequence>MLLLLKPWCNIVRDLKRPEQSWAEAFAEFRNSASERIIRMLAGIQYYHGSAATAEGTEHLLPMDDSHYVMGGVDKLDGGGDAANTDTVVSEEAIACILAQQTSIAELSHAKYAIEVAKGAKIFAAGDTLRPRYYPNTQHNPSGLCCSHRSG</sequence>
<dbReference type="AlphaFoldDB" id="A0A2R6S3H3"/>
<gene>
    <name evidence="1" type="ORF">PHLCEN_2v1322</name>
</gene>
<name>A0A2R6S3H3_9APHY</name>
<dbReference type="EMBL" id="MLYV02000102">
    <property type="protein sequence ID" value="PSS36834.1"/>
    <property type="molecule type" value="Genomic_DNA"/>
</dbReference>
<accession>A0A2R6S3H3</accession>
<keyword evidence="2" id="KW-1185">Reference proteome</keyword>
<dbReference type="Proteomes" id="UP000186601">
    <property type="component" value="Unassembled WGS sequence"/>
</dbReference>